<dbReference type="EMBL" id="KV878337">
    <property type="protein sequence ID" value="OJJ49611.1"/>
    <property type="molecule type" value="Genomic_DNA"/>
</dbReference>
<evidence type="ECO:0000313" key="3">
    <source>
        <dbReference type="Proteomes" id="UP000184188"/>
    </source>
</evidence>
<sequence length="251" mass="26638">MRFLYGLFPFVAAITGAVATSDADEWWFGDSLFYLGPPSSGINITKATYSILPPSVPCGYTVSNPDDEIWVAVWVGASSTAGSDYANLYQPVFDWSPNQESQGCPASETEWCVAASTYTPSGQIGQPYVTVPQGTTVDFEIAVVGDNVVQTVTMGGKVISNQTEALDSGLQYLYSSNECYTGSGSCGTIDGYTISNLTVTLSSADEKFASVMGLYDVTASSFTSADGGITWHADYINTTVVDFDDSAEVSQ</sequence>
<dbReference type="VEuPathDB" id="FungiDB:ASPZODRAFT_128097"/>
<evidence type="ECO:0000256" key="1">
    <source>
        <dbReference type="SAM" id="SignalP"/>
    </source>
</evidence>
<feature type="chain" id="PRO_5012069650" description="Concanavalin A-like lectin/glucanase" evidence="1">
    <location>
        <begin position="20"/>
        <end position="251"/>
    </location>
</feature>
<protein>
    <recommendedName>
        <fullName evidence="4">Concanavalin A-like lectin/glucanase</fullName>
    </recommendedName>
</protein>
<proteinExistence type="predicted"/>
<keyword evidence="3" id="KW-1185">Reference proteome</keyword>
<keyword evidence="1" id="KW-0732">Signal</keyword>
<organism evidence="2 3">
    <name type="scientific">Penicilliopsis zonata CBS 506.65</name>
    <dbReference type="NCBI Taxonomy" id="1073090"/>
    <lineage>
        <taxon>Eukaryota</taxon>
        <taxon>Fungi</taxon>
        <taxon>Dikarya</taxon>
        <taxon>Ascomycota</taxon>
        <taxon>Pezizomycotina</taxon>
        <taxon>Eurotiomycetes</taxon>
        <taxon>Eurotiomycetidae</taxon>
        <taxon>Eurotiales</taxon>
        <taxon>Aspergillaceae</taxon>
        <taxon>Penicilliopsis</taxon>
    </lineage>
</organism>
<name>A0A1L9SR97_9EURO</name>
<evidence type="ECO:0000313" key="2">
    <source>
        <dbReference type="EMBL" id="OJJ49611.1"/>
    </source>
</evidence>
<dbReference type="GeneID" id="34608392"/>
<reference evidence="3" key="1">
    <citation type="journal article" date="2017" name="Genome Biol.">
        <title>Comparative genomics reveals high biological diversity and specific adaptations in the industrially and medically important fungal genus Aspergillus.</title>
        <authorList>
            <person name="de Vries R.P."/>
            <person name="Riley R."/>
            <person name="Wiebenga A."/>
            <person name="Aguilar-Osorio G."/>
            <person name="Amillis S."/>
            <person name="Uchima C.A."/>
            <person name="Anderluh G."/>
            <person name="Asadollahi M."/>
            <person name="Askin M."/>
            <person name="Barry K."/>
            <person name="Battaglia E."/>
            <person name="Bayram O."/>
            <person name="Benocci T."/>
            <person name="Braus-Stromeyer S.A."/>
            <person name="Caldana C."/>
            <person name="Canovas D."/>
            <person name="Cerqueira G.C."/>
            <person name="Chen F."/>
            <person name="Chen W."/>
            <person name="Choi C."/>
            <person name="Clum A."/>
            <person name="Dos Santos R.A."/>
            <person name="Damasio A.R."/>
            <person name="Diallinas G."/>
            <person name="Emri T."/>
            <person name="Fekete E."/>
            <person name="Flipphi M."/>
            <person name="Freyberg S."/>
            <person name="Gallo A."/>
            <person name="Gournas C."/>
            <person name="Habgood R."/>
            <person name="Hainaut M."/>
            <person name="Harispe M.L."/>
            <person name="Henrissat B."/>
            <person name="Hilden K.S."/>
            <person name="Hope R."/>
            <person name="Hossain A."/>
            <person name="Karabika E."/>
            <person name="Karaffa L."/>
            <person name="Karanyi Z."/>
            <person name="Krasevec N."/>
            <person name="Kuo A."/>
            <person name="Kusch H."/>
            <person name="LaButti K."/>
            <person name="Lagendijk E.L."/>
            <person name="Lapidus A."/>
            <person name="Levasseur A."/>
            <person name="Lindquist E."/>
            <person name="Lipzen A."/>
            <person name="Logrieco A.F."/>
            <person name="MacCabe A."/>
            <person name="Maekelae M.R."/>
            <person name="Malavazi I."/>
            <person name="Melin P."/>
            <person name="Meyer V."/>
            <person name="Mielnichuk N."/>
            <person name="Miskei M."/>
            <person name="Molnar A.P."/>
            <person name="Mule G."/>
            <person name="Ngan C.Y."/>
            <person name="Orejas M."/>
            <person name="Orosz E."/>
            <person name="Ouedraogo J.P."/>
            <person name="Overkamp K.M."/>
            <person name="Park H.-S."/>
            <person name="Perrone G."/>
            <person name="Piumi F."/>
            <person name="Punt P.J."/>
            <person name="Ram A.F."/>
            <person name="Ramon A."/>
            <person name="Rauscher S."/>
            <person name="Record E."/>
            <person name="Riano-Pachon D.M."/>
            <person name="Robert V."/>
            <person name="Roehrig J."/>
            <person name="Ruller R."/>
            <person name="Salamov A."/>
            <person name="Salih N.S."/>
            <person name="Samson R.A."/>
            <person name="Sandor E."/>
            <person name="Sanguinetti M."/>
            <person name="Schuetze T."/>
            <person name="Sepcic K."/>
            <person name="Shelest E."/>
            <person name="Sherlock G."/>
            <person name="Sophianopoulou V."/>
            <person name="Squina F.M."/>
            <person name="Sun H."/>
            <person name="Susca A."/>
            <person name="Todd R.B."/>
            <person name="Tsang A."/>
            <person name="Unkles S.E."/>
            <person name="van de Wiele N."/>
            <person name="van Rossen-Uffink D."/>
            <person name="Oliveira J.V."/>
            <person name="Vesth T.C."/>
            <person name="Visser J."/>
            <person name="Yu J.-H."/>
            <person name="Zhou M."/>
            <person name="Andersen M.R."/>
            <person name="Archer D.B."/>
            <person name="Baker S.E."/>
            <person name="Benoit I."/>
            <person name="Brakhage A.A."/>
            <person name="Braus G.H."/>
            <person name="Fischer R."/>
            <person name="Frisvad J.C."/>
            <person name="Goldman G.H."/>
            <person name="Houbraken J."/>
            <person name="Oakley B."/>
            <person name="Pocsi I."/>
            <person name="Scazzocchio C."/>
            <person name="Seiboth B."/>
            <person name="vanKuyk P.A."/>
            <person name="Wortman J."/>
            <person name="Dyer P.S."/>
            <person name="Grigoriev I.V."/>
        </authorList>
    </citation>
    <scope>NUCLEOTIDE SEQUENCE [LARGE SCALE GENOMIC DNA]</scope>
    <source>
        <strain evidence="3">CBS 506.65</strain>
    </source>
</reference>
<dbReference type="AlphaFoldDB" id="A0A1L9SR97"/>
<dbReference type="RefSeq" id="XP_022584121.1">
    <property type="nucleotide sequence ID" value="XM_022721927.1"/>
</dbReference>
<evidence type="ECO:0008006" key="4">
    <source>
        <dbReference type="Google" id="ProtNLM"/>
    </source>
</evidence>
<accession>A0A1L9SR97</accession>
<feature type="signal peptide" evidence="1">
    <location>
        <begin position="1"/>
        <end position="19"/>
    </location>
</feature>
<gene>
    <name evidence="2" type="ORF">ASPZODRAFT_128097</name>
</gene>
<dbReference type="Proteomes" id="UP000184188">
    <property type="component" value="Unassembled WGS sequence"/>
</dbReference>
<dbReference type="OrthoDB" id="5086500at2759"/>